<organism evidence="4">
    <name type="scientific">marine sediment metagenome</name>
    <dbReference type="NCBI Taxonomy" id="412755"/>
    <lineage>
        <taxon>unclassified sequences</taxon>
        <taxon>metagenomes</taxon>
        <taxon>ecological metagenomes</taxon>
    </lineage>
</organism>
<evidence type="ECO:0000256" key="1">
    <source>
        <dbReference type="ARBA" id="ARBA00005560"/>
    </source>
</evidence>
<keyword evidence="3" id="KW-0804">Transcription</keyword>
<dbReference type="InterPro" id="IPR012295">
    <property type="entry name" value="TBP_dom_sf"/>
</dbReference>
<dbReference type="InterPro" id="IPR000814">
    <property type="entry name" value="TBP"/>
</dbReference>
<protein>
    <recommendedName>
        <fullName evidence="5">TATA-box-binding protein</fullName>
    </recommendedName>
</protein>
<evidence type="ECO:0008006" key="5">
    <source>
        <dbReference type="Google" id="ProtNLM"/>
    </source>
</evidence>
<comment type="similarity">
    <text evidence="1">Belongs to the TBP family.</text>
</comment>
<dbReference type="PANTHER" id="PTHR10126">
    <property type="entry name" value="TATA-BOX BINDING PROTEIN"/>
    <property type="match status" value="1"/>
</dbReference>
<proteinExistence type="inferred from homology"/>
<sequence length="81" mass="9111">MKDAKLAIKNLTKKLRRSGTKIGSEPKLKVQNIVASVDFGRGFDLEEIATNFENTEYNPEVFPGLVFRLDDPKVVILLFVS</sequence>
<accession>X1M8K1</accession>
<reference evidence="4" key="1">
    <citation type="journal article" date="2014" name="Front. Microbiol.">
        <title>High frequency of phylogenetically diverse reductive dehalogenase-homologous genes in deep subseafloor sedimentary metagenomes.</title>
        <authorList>
            <person name="Kawai M."/>
            <person name="Futagami T."/>
            <person name="Toyoda A."/>
            <person name="Takaki Y."/>
            <person name="Nishi S."/>
            <person name="Hori S."/>
            <person name="Arai W."/>
            <person name="Tsubouchi T."/>
            <person name="Morono Y."/>
            <person name="Uchiyama I."/>
            <person name="Ito T."/>
            <person name="Fujiyama A."/>
            <person name="Inagaki F."/>
            <person name="Takami H."/>
        </authorList>
    </citation>
    <scope>NUCLEOTIDE SEQUENCE</scope>
    <source>
        <strain evidence="4">Expedition CK06-06</strain>
    </source>
</reference>
<evidence type="ECO:0000256" key="2">
    <source>
        <dbReference type="ARBA" id="ARBA00023125"/>
    </source>
</evidence>
<keyword evidence="2" id="KW-0238">DNA-binding</keyword>
<evidence type="ECO:0000313" key="4">
    <source>
        <dbReference type="EMBL" id="GAI14431.1"/>
    </source>
</evidence>
<dbReference type="SUPFAM" id="SSF55945">
    <property type="entry name" value="TATA-box binding protein-like"/>
    <property type="match status" value="1"/>
</dbReference>
<feature type="non-terminal residue" evidence="4">
    <location>
        <position position="81"/>
    </location>
</feature>
<evidence type="ECO:0000256" key="3">
    <source>
        <dbReference type="ARBA" id="ARBA00023163"/>
    </source>
</evidence>
<dbReference type="Gene3D" id="3.30.310.10">
    <property type="entry name" value="TATA-Binding Protein"/>
    <property type="match status" value="1"/>
</dbReference>
<dbReference type="Pfam" id="PF00352">
    <property type="entry name" value="TBP"/>
    <property type="match status" value="1"/>
</dbReference>
<dbReference type="GO" id="GO:0006352">
    <property type="term" value="P:DNA-templated transcription initiation"/>
    <property type="evidence" value="ECO:0007669"/>
    <property type="project" value="InterPro"/>
</dbReference>
<gene>
    <name evidence="4" type="ORF">S06H3_20483</name>
</gene>
<dbReference type="EMBL" id="BARV01010612">
    <property type="protein sequence ID" value="GAI14431.1"/>
    <property type="molecule type" value="Genomic_DNA"/>
</dbReference>
<dbReference type="GO" id="GO:0003677">
    <property type="term" value="F:DNA binding"/>
    <property type="evidence" value="ECO:0007669"/>
    <property type="project" value="UniProtKB-KW"/>
</dbReference>
<dbReference type="AlphaFoldDB" id="X1M8K1"/>
<name>X1M8K1_9ZZZZ</name>
<dbReference type="PRINTS" id="PR00686">
    <property type="entry name" value="TIFACTORIID"/>
</dbReference>
<comment type="caution">
    <text evidence="4">The sequence shown here is derived from an EMBL/GenBank/DDBJ whole genome shotgun (WGS) entry which is preliminary data.</text>
</comment>